<dbReference type="OrthoDB" id="5194099at2759"/>
<evidence type="ECO:0000259" key="2">
    <source>
        <dbReference type="Pfam" id="PF09084"/>
    </source>
</evidence>
<sequence>MFRHWVCAGAFLATLPLANAALKIASALAVIEWAPEQIAKEDFYNGSVSIVDGGVPSLFSDTSVDLASNAETQSLRNYASHKNLRIIYTIAEVPYRIIAYKNKVKTATDLKGKRIGAIASTSSAYFVNRYMESVGLKSSDYTLVSGNTCTAEPCGSRTLPAMLTGGQIDAIGFWEPVIEIASRSIGPSNAIIFSNFTVYREIFSLHTTTEKLNNPAKRKEIVEFIRALEKATKLFRDEPEKVYARAAKAVKVKEDLLRAVWDHHFWPGTIPADLLEVLTEEDKFIARTENRAAMSQSTLKGMIDTSILDEVRGTKS</sequence>
<evidence type="ECO:0000313" key="4">
    <source>
        <dbReference type="Proteomes" id="UP000799779"/>
    </source>
</evidence>
<dbReference type="EMBL" id="ML977630">
    <property type="protein sequence ID" value="KAF1996006.1"/>
    <property type="molecule type" value="Genomic_DNA"/>
</dbReference>
<feature type="signal peptide" evidence="1">
    <location>
        <begin position="1"/>
        <end position="20"/>
    </location>
</feature>
<dbReference type="PANTHER" id="PTHR30024">
    <property type="entry name" value="ALIPHATIC SULFONATES-BINDING PROTEIN-RELATED"/>
    <property type="match status" value="1"/>
</dbReference>
<dbReference type="SUPFAM" id="SSF53850">
    <property type="entry name" value="Periplasmic binding protein-like II"/>
    <property type="match status" value="1"/>
</dbReference>
<feature type="chain" id="PRO_5025650341" evidence="1">
    <location>
        <begin position="21"/>
        <end position="316"/>
    </location>
</feature>
<accession>A0A6A5WEC9</accession>
<dbReference type="AlphaFoldDB" id="A0A6A5WEC9"/>
<reference evidence="3" key="1">
    <citation type="journal article" date="2020" name="Stud. Mycol.">
        <title>101 Dothideomycetes genomes: a test case for predicting lifestyles and emergence of pathogens.</title>
        <authorList>
            <person name="Haridas S."/>
            <person name="Albert R."/>
            <person name="Binder M."/>
            <person name="Bloem J."/>
            <person name="Labutti K."/>
            <person name="Salamov A."/>
            <person name="Andreopoulos B."/>
            <person name="Baker S."/>
            <person name="Barry K."/>
            <person name="Bills G."/>
            <person name="Bluhm B."/>
            <person name="Cannon C."/>
            <person name="Castanera R."/>
            <person name="Culley D."/>
            <person name="Daum C."/>
            <person name="Ezra D."/>
            <person name="Gonzalez J."/>
            <person name="Henrissat B."/>
            <person name="Kuo A."/>
            <person name="Liang C."/>
            <person name="Lipzen A."/>
            <person name="Lutzoni F."/>
            <person name="Magnuson J."/>
            <person name="Mondo S."/>
            <person name="Nolan M."/>
            <person name="Ohm R."/>
            <person name="Pangilinan J."/>
            <person name="Park H.-J."/>
            <person name="Ramirez L."/>
            <person name="Alfaro M."/>
            <person name="Sun H."/>
            <person name="Tritt A."/>
            <person name="Yoshinaga Y."/>
            <person name="Zwiers L.-H."/>
            <person name="Turgeon B."/>
            <person name="Goodwin S."/>
            <person name="Spatafora J."/>
            <person name="Crous P."/>
            <person name="Grigoriev I."/>
        </authorList>
    </citation>
    <scope>NUCLEOTIDE SEQUENCE</scope>
    <source>
        <strain evidence="3">CBS 123094</strain>
    </source>
</reference>
<evidence type="ECO:0000256" key="1">
    <source>
        <dbReference type="SAM" id="SignalP"/>
    </source>
</evidence>
<dbReference type="PANTHER" id="PTHR30024:SF42">
    <property type="entry name" value="ALIPHATIC SULFONATES-BINDING PROTEIN-RELATED"/>
    <property type="match status" value="1"/>
</dbReference>
<feature type="domain" description="SsuA/THI5-like" evidence="2">
    <location>
        <begin position="58"/>
        <end position="241"/>
    </location>
</feature>
<dbReference type="Gene3D" id="3.40.190.10">
    <property type="entry name" value="Periplasmic binding protein-like II"/>
    <property type="match status" value="2"/>
</dbReference>
<organism evidence="3 4">
    <name type="scientific">Amniculicola lignicola CBS 123094</name>
    <dbReference type="NCBI Taxonomy" id="1392246"/>
    <lineage>
        <taxon>Eukaryota</taxon>
        <taxon>Fungi</taxon>
        <taxon>Dikarya</taxon>
        <taxon>Ascomycota</taxon>
        <taxon>Pezizomycotina</taxon>
        <taxon>Dothideomycetes</taxon>
        <taxon>Pleosporomycetidae</taxon>
        <taxon>Pleosporales</taxon>
        <taxon>Amniculicolaceae</taxon>
        <taxon>Amniculicola</taxon>
    </lineage>
</organism>
<keyword evidence="1" id="KW-0732">Signal</keyword>
<dbReference type="Pfam" id="PF09084">
    <property type="entry name" value="NMT1"/>
    <property type="match status" value="1"/>
</dbReference>
<proteinExistence type="predicted"/>
<evidence type="ECO:0000313" key="3">
    <source>
        <dbReference type="EMBL" id="KAF1996006.1"/>
    </source>
</evidence>
<name>A0A6A5WEC9_9PLEO</name>
<dbReference type="InterPro" id="IPR015168">
    <property type="entry name" value="SsuA/THI5"/>
</dbReference>
<keyword evidence="4" id="KW-1185">Reference proteome</keyword>
<protein>
    <submittedName>
        <fullName evidence="3">Periplasmic binding protein-like II</fullName>
    </submittedName>
</protein>
<dbReference type="Proteomes" id="UP000799779">
    <property type="component" value="Unassembled WGS sequence"/>
</dbReference>
<gene>
    <name evidence="3" type="ORF">P154DRAFT_444311</name>
</gene>